<evidence type="ECO:0000313" key="4">
    <source>
        <dbReference type="Proteomes" id="UP001642464"/>
    </source>
</evidence>
<protein>
    <submittedName>
        <fullName evidence="3">E3 ubiquitin-protein ligase RNF26</fullName>
    </submittedName>
</protein>
<dbReference type="EMBL" id="CAXAMM010044413">
    <property type="protein sequence ID" value="CAK9114593.1"/>
    <property type="molecule type" value="Genomic_DNA"/>
</dbReference>
<accession>A0ABP0SQD2</accession>
<reference evidence="3 4" key="1">
    <citation type="submission" date="2024-02" db="EMBL/GenBank/DDBJ databases">
        <authorList>
            <person name="Chen Y."/>
            <person name="Shah S."/>
            <person name="Dougan E. K."/>
            <person name="Thang M."/>
            <person name="Chan C."/>
        </authorList>
    </citation>
    <scope>NUCLEOTIDE SEQUENCE [LARGE SCALE GENOMIC DNA]</scope>
</reference>
<feature type="compositionally biased region" description="Low complexity" evidence="2">
    <location>
        <begin position="16"/>
        <end position="34"/>
    </location>
</feature>
<feature type="coiled-coil region" evidence="1">
    <location>
        <begin position="383"/>
        <end position="410"/>
    </location>
</feature>
<keyword evidence="4" id="KW-1185">Reference proteome</keyword>
<sequence length="561" mass="62735">MTSRARRGRDLVLNLQRQQQAAASQPATGSAAASDTFGHALKRRRTAATVAAPSPATTTADVADGGRRAREARDTSGAGPSAVAMAKIKAAADGGIKTKTETEAAAEFAATDAALVQCAEKAALRTRLRGFLAKNWQEQDAENDQAEACNRAPDDLVAEDPTATPAPSPSAKAFQNGFDDEWKRQRAKTERGFAAAQAEFEETLQEENRREQVARGAWEFRMQRLVKQADKLKKTLESVKDEIVECDQQLTRFHADGDALRQEFSQDELEQLFSSVLQAARAVRQEKDVRITEQLAAKSDVVDCILCRERPKEVLYMPCHHLSVCWDCHGRLHKPERAALDQYRTDSLAAGLAVDQERVHRALVGEEAFAKVPLEKLRDHTATRSAEKRINQLKQRVEDLEANKSKHVYRRIDVEIELEKEKNHCVRVADKKRALEARFGRLLNAYQELIGAYQSLQKRYVRVKAMKQMTTVDRVKHSLRKVKELFTQEDAHDPDALPSIGRVEEHKETADDLLSLVSAGCEICGQGGKCPRGFRRTPFSETICECGHEKEFHDFDNPMPT</sequence>
<feature type="compositionally biased region" description="Basic and acidic residues" evidence="2">
    <location>
        <begin position="64"/>
        <end position="74"/>
    </location>
</feature>
<dbReference type="Pfam" id="PF13920">
    <property type="entry name" value="zf-C3HC4_3"/>
    <property type="match status" value="1"/>
</dbReference>
<evidence type="ECO:0000313" key="3">
    <source>
        <dbReference type="EMBL" id="CAK9114593.1"/>
    </source>
</evidence>
<evidence type="ECO:0000256" key="2">
    <source>
        <dbReference type="SAM" id="MobiDB-lite"/>
    </source>
</evidence>
<keyword evidence="1" id="KW-0175">Coiled coil</keyword>
<gene>
    <name evidence="3" type="ORF">SCF082_LOCUS53069</name>
</gene>
<feature type="coiled-coil region" evidence="1">
    <location>
        <begin position="222"/>
        <end position="249"/>
    </location>
</feature>
<feature type="region of interest" description="Disordered" evidence="2">
    <location>
        <begin position="156"/>
        <end position="175"/>
    </location>
</feature>
<dbReference type="Gene3D" id="3.30.40.10">
    <property type="entry name" value="Zinc/RING finger domain, C3HC4 (zinc finger)"/>
    <property type="match status" value="1"/>
</dbReference>
<comment type="caution">
    <text evidence="3">The sequence shown here is derived from an EMBL/GenBank/DDBJ whole genome shotgun (WGS) entry which is preliminary data.</text>
</comment>
<proteinExistence type="predicted"/>
<feature type="compositionally biased region" description="Low complexity" evidence="2">
    <location>
        <begin position="161"/>
        <end position="173"/>
    </location>
</feature>
<dbReference type="Proteomes" id="UP001642464">
    <property type="component" value="Unassembled WGS sequence"/>
</dbReference>
<feature type="region of interest" description="Disordered" evidence="2">
    <location>
        <begin position="16"/>
        <end position="81"/>
    </location>
</feature>
<feature type="compositionally biased region" description="Low complexity" evidence="2">
    <location>
        <begin position="47"/>
        <end position="63"/>
    </location>
</feature>
<dbReference type="InterPro" id="IPR013083">
    <property type="entry name" value="Znf_RING/FYVE/PHD"/>
</dbReference>
<name>A0ABP0SQD2_9DINO</name>
<organism evidence="3 4">
    <name type="scientific">Durusdinium trenchii</name>
    <dbReference type="NCBI Taxonomy" id="1381693"/>
    <lineage>
        <taxon>Eukaryota</taxon>
        <taxon>Sar</taxon>
        <taxon>Alveolata</taxon>
        <taxon>Dinophyceae</taxon>
        <taxon>Suessiales</taxon>
        <taxon>Symbiodiniaceae</taxon>
        <taxon>Durusdinium</taxon>
    </lineage>
</organism>
<evidence type="ECO:0000256" key="1">
    <source>
        <dbReference type="SAM" id="Coils"/>
    </source>
</evidence>